<dbReference type="EMBL" id="CM046392">
    <property type="protein sequence ID" value="KAI8556395.1"/>
    <property type="molecule type" value="Genomic_DNA"/>
</dbReference>
<evidence type="ECO:0000313" key="2">
    <source>
        <dbReference type="Proteomes" id="UP001062846"/>
    </source>
</evidence>
<accession>A0ACC0NT01</accession>
<protein>
    <submittedName>
        <fullName evidence="1">Uncharacterized protein</fullName>
    </submittedName>
</protein>
<comment type="caution">
    <text evidence="1">The sequence shown here is derived from an EMBL/GenBank/DDBJ whole genome shotgun (WGS) entry which is preliminary data.</text>
</comment>
<sequence>MNKTCEGYSTRPNCQNAMLDGYRQYNCQNVSIVFNIPPQNIERSNAYFVDANIRVKGVSAEAMRFTYKRRLNAP</sequence>
<proteinExistence type="predicted"/>
<organism evidence="1 2">
    <name type="scientific">Rhododendron molle</name>
    <name type="common">Chinese azalea</name>
    <name type="synonym">Azalea mollis</name>
    <dbReference type="NCBI Taxonomy" id="49168"/>
    <lineage>
        <taxon>Eukaryota</taxon>
        <taxon>Viridiplantae</taxon>
        <taxon>Streptophyta</taxon>
        <taxon>Embryophyta</taxon>
        <taxon>Tracheophyta</taxon>
        <taxon>Spermatophyta</taxon>
        <taxon>Magnoliopsida</taxon>
        <taxon>eudicotyledons</taxon>
        <taxon>Gunneridae</taxon>
        <taxon>Pentapetalae</taxon>
        <taxon>asterids</taxon>
        <taxon>Ericales</taxon>
        <taxon>Ericaceae</taxon>
        <taxon>Ericoideae</taxon>
        <taxon>Rhodoreae</taxon>
        <taxon>Rhododendron</taxon>
    </lineage>
</organism>
<name>A0ACC0NT01_RHOML</name>
<keyword evidence="2" id="KW-1185">Reference proteome</keyword>
<evidence type="ECO:0000313" key="1">
    <source>
        <dbReference type="EMBL" id="KAI8556395.1"/>
    </source>
</evidence>
<gene>
    <name evidence="1" type="ORF">RHMOL_Rhmol05G0249600</name>
</gene>
<dbReference type="Proteomes" id="UP001062846">
    <property type="component" value="Chromosome 5"/>
</dbReference>
<reference evidence="1" key="1">
    <citation type="submission" date="2022-02" db="EMBL/GenBank/DDBJ databases">
        <title>Plant Genome Project.</title>
        <authorList>
            <person name="Zhang R.-G."/>
        </authorList>
    </citation>
    <scope>NUCLEOTIDE SEQUENCE</scope>
    <source>
        <strain evidence="1">AT1</strain>
    </source>
</reference>